<proteinExistence type="predicted"/>
<protein>
    <recommendedName>
        <fullName evidence="3">PilZ domain-containing protein</fullName>
    </recommendedName>
</protein>
<dbReference type="AlphaFoldDB" id="A0A077FFL5"/>
<dbReference type="HOGENOM" id="CLU_184491_0_0_6"/>
<evidence type="ECO:0000313" key="2">
    <source>
        <dbReference type="Proteomes" id="UP000028931"/>
    </source>
</evidence>
<dbReference type="RefSeq" id="WP_038611564.1">
    <property type="nucleotide sequence ID" value="NZ_CP009048.1"/>
</dbReference>
<reference evidence="1 2" key="1">
    <citation type="submission" date="2014-07" db="EMBL/GenBank/DDBJ databases">
        <authorList>
            <person name="Lee K."/>
            <person name="Lim J.Y."/>
            <person name="Hwang I."/>
        </authorList>
    </citation>
    <scope>NUCLEOTIDE SEQUENCE [LARGE SCALE GENOMIC DNA]</scope>
    <source>
        <strain evidence="1 2">KL28</strain>
    </source>
</reference>
<evidence type="ECO:0000313" key="1">
    <source>
        <dbReference type="EMBL" id="AIL62031.1"/>
    </source>
</evidence>
<name>A0A077FFL5_9PSED</name>
<dbReference type="Proteomes" id="UP000028931">
    <property type="component" value="Chromosome"/>
</dbReference>
<accession>A0A077FFL5</accession>
<sequence length="95" mass="10678">MRKVSPACPTCLRLDFVQDTLFGPVAHSAECQVQVAPLNLNGLPGLRMQVRAPVPAKLERSHSVAFVWEGRTYRGIIHYHRRCEDGGLQLQLELQ</sequence>
<dbReference type="EMBL" id="CP009048">
    <property type="protein sequence ID" value="AIL62031.1"/>
    <property type="molecule type" value="Genomic_DNA"/>
</dbReference>
<evidence type="ECO:0008006" key="3">
    <source>
        <dbReference type="Google" id="ProtNLM"/>
    </source>
</evidence>
<dbReference type="OrthoDB" id="6891462at2"/>
<dbReference type="KEGG" id="palk:PSAKL28_28390"/>
<gene>
    <name evidence="1" type="ORF">PSAKL28_28390</name>
</gene>
<organism evidence="1 2">
    <name type="scientific">Pseudomonas alkylphenolica</name>
    <dbReference type="NCBI Taxonomy" id="237609"/>
    <lineage>
        <taxon>Bacteria</taxon>
        <taxon>Pseudomonadati</taxon>
        <taxon>Pseudomonadota</taxon>
        <taxon>Gammaproteobacteria</taxon>
        <taxon>Pseudomonadales</taxon>
        <taxon>Pseudomonadaceae</taxon>
        <taxon>Pseudomonas</taxon>
    </lineage>
</organism>